<protein>
    <submittedName>
        <fullName evidence="1">Uncharacterized protein</fullName>
    </submittedName>
</protein>
<sequence>MCGSEWEREKREQPGKKSVPLECMPLLEDLSETLKRKLLDSTRIVGSLTQYQRSSLPSTTFSIAAGPLIAQTLLPIAALPISSLSRTQREELDEPFTLKGLQAATTVSPSWKTPGVHGFPATFYERLSSLLAPPIYYSSMRKLATLGPYSPVAGMPPLQLPLN</sequence>
<organism evidence="1 2">
    <name type="scientific">Pleurodeles waltl</name>
    <name type="common">Iberian ribbed newt</name>
    <dbReference type="NCBI Taxonomy" id="8319"/>
    <lineage>
        <taxon>Eukaryota</taxon>
        <taxon>Metazoa</taxon>
        <taxon>Chordata</taxon>
        <taxon>Craniata</taxon>
        <taxon>Vertebrata</taxon>
        <taxon>Euteleostomi</taxon>
        <taxon>Amphibia</taxon>
        <taxon>Batrachia</taxon>
        <taxon>Caudata</taxon>
        <taxon>Salamandroidea</taxon>
        <taxon>Salamandridae</taxon>
        <taxon>Pleurodelinae</taxon>
        <taxon>Pleurodeles</taxon>
    </lineage>
</organism>
<dbReference type="AlphaFoldDB" id="A0AAV7KYQ3"/>
<proteinExistence type="predicted"/>
<comment type="caution">
    <text evidence="1">The sequence shown here is derived from an EMBL/GenBank/DDBJ whole genome shotgun (WGS) entry which is preliminary data.</text>
</comment>
<name>A0AAV7KYQ3_PLEWA</name>
<evidence type="ECO:0000313" key="1">
    <source>
        <dbReference type="EMBL" id="KAJ1083739.1"/>
    </source>
</evidence>
<reference evidence="1" key="1">
    <citation type="journal article" date="2022" name="bioRxiv">
        <title>Sequencing and chromosome-scale assembly of the giantPleurodeles waltlgenome.</title>
        <authorList>
            <person name="Brown T."/>
            <person name="Elewa A."/>
            <person name="Iarovenko S."/>
            <person name="Subramanian E."/>
            <person name="Araus A.J."/>
            <person name="Petzold A."/>
            <person name="Susuki M."/>
            <person name="Suzuki K.-i.T."/>
            <person name="Hayashi T."/>
            <person name="Toyoda A."/>
            <person name="Oliveira C."/>
            <person name="Osipova E."/>
            <person name="Leigh N.D."/>
            <person name="Simon A."/>
            <person name="Yun M.H."/>
        </authorList>
    </citation>
    <scope>NUCLEOTIDE SEQUENCE</scope>
    <source>
        <strain evidence="1">20211129_DDA</strain>
        <tissue evidence="1">Liver</tissue>
    </source>
</reference>
<dbReference type="EMBL" id="JANPWB010000016">
    <property type="protein sequence ID" value="KAJ1083739.1"/>
    <property type="molecule type" value="Genomic_DNA"/>
</dbReference>
<keyword evidence="2" id="KW-1185">Reference proteome</keyword>
<dbReference type="Proteomes" id="UP001066276">
    <property type="component" value="Chromosome 12"/>
</dbReference>
<gene>
    <name evidence="1" type="ORF">NDU88_003894</name>
</gene>
<accession>A0AAV7KYQ3</accession>
<evidence type="ECO:0000313" key="2">
    <source>
        <dbReference type="Proteomes" id="UP001066276"/>
    </source>
</evidence>